<dbReference type="PANTHER" id="PTHR31760:SF0">
    <property type="entry name" value="S-ADENOSYL-L-METHIONINE-DEPENDENT METHYLTRANSFERASES SUPERFAMILY PROTEIN"/>
    <property type="match status" value="1"/>
</dbReference>
<comment type="similarity">
    <text evidence="6">Belongs to the methyltransferase superfamily. RNA methyltransferase RsmG family.</text>
</comment>
<dbReference type="HAMAP" id="MF_00074">
    <property type="entry name" value="16SrRNA_methyltr_G"/>
    <property type="match status" value="1"/>
</dbReference>
<comment type="function">
    <text evidence="6">Specifically methylates the N7 position of a guanine in 16S rRNA.</text>
</comment>
<dbReference type="EMBL" id="AP019367">
    <property type="protein sequence ID" value="BBH50993.1"/>
    <property type="molecule type" value="Genomic_DNA"/>
</dbReference>
<feature type="binding site" evidence="6">
    <location>
        <position position="121"/>
    </location>
    <ligand>
        <name>S-adenosyl-L-methionine</name>
        <dbReference type="ChEBI" id="CHEBI:59789"/>
    </ligand>
</feature>
<feature type="binding site" evidence="6">
    <location>
        <begin position="167"/>
        <end position="168"/>
    </location>
    <ligand>
        <name>S-adenosyl-L-methionine</name>
        <dbReference type="ChEBI" id="CHEBI:59789"/>
    </ligand>
</feature>
<evidence type="ECO:0000256" key="4">
    <source>
        <dbReference type="ARBA" id="ARBA00022679"/>
    </source>
</evidence>
<evidence type="ECO:0000313" key="7">
    <source>
        <dbReference type="EMBL" id="BBH50993.1"/>
    </source>
</evidence>
<keyword evidence="8" id="KW-1185">Reference proteome</keyword>
<dbReference type="SUPFAM" id="SSF53335">
    <property type="entry name" value="S-adenosyl-L-methionine-dependent methyltransferases"/>
    <property type="match status" value="1"/>
</dbReference>
<keyword evidence="5 6" id="KW-0949">S-adenosyl-L-methionine</keyword>
<evidence type="ECO:0000256" key="6">
    <source>
        <dbReference type="HAMAP-Rule" id="MF_00074"/>
    </source>
</evidence>
<organism evidence="7 8">
    <name type="scientific">Parolsenella catena</name>
    <dbReference type="NCBI Taxonomy" id="2003188"/>
    <lineage>
        <taxon>Bacteria</taxon>
        <taxon>Bacillati</taxon>
        <taxon>Actinomycetota</taxon>
        <taxon>Coriobacteriia</taxon>
        <taxon>Coriobacteriales</taxon>
        <taxon>Atopobiaceae</taxon>
        <taxon>Parolsenella</taxon>
    </lineage>
</organism>
<dbReference type="Proteomes" id="UP000273154">
    <property type="component" value="Chromosome"/>
</dbReference>
<name>A0A3G9K090_9ACTN</name>
<evidence type="ECO:0000256" key="5">
    <source>
        <dbReference type="ARBA" id="ARBA00022691"/>
    </source>
</evidence>
<dbReference type="PANTHER" id="PTHR31760">
    <property type="entry name" value="S-ADENOSYL-L-METHIONINE-DEPENDENT METHYLTRANSFERASES SUPERFAMILY PROTEIN"/>
    <property type="match status" value="1"/>
</dbReference>
<dbReference type="EC" id="2.1.1.-" evidence="6"/>
<dbReference type="AlphaFoldDB" id="A0A3G9K090"/>
<sequence length="277" mass="30923">MSTDLQSQSRTESSHSKALSWLKNEIVSDSSVTAKDTLRMLENLSEQYSLGFSQHQLLLVMHHLYLMYQKNAFINLTSIRTMPDGLILHSLDSLLFAKVIDEYIALDSYALALDMGTGGGFPGIPLAAVSNFNVELLDSVGKKVNACNEFVEEMGLKDRVHASHARLEEFVKETGRAFDIVTARALAKLDVLIDYAEPYVKRGGYLFFGKANPDAQEIRDAKIVAKICGFEIVSRETFELPDNFGHREIVVLQKISKSKVRLPRKNGEAKNNPLSAR</sequence>
<keyword evidence="3 6" id="KW-0489">Methyltransferase</keyword>
<dbReference type="KEGG" id="pcat:Pcatena_15800"/>
<feature type="binding site" evidence="6">
    <location>
        <position position="116"/>
    </location>
    <ligand>
        <name>S-adenosyl-L-methionine</name>
        <dbReference type="ChEBI" id="CHEBI:59789"/>
    </ligand>
</feature>
<protein>
    <recommendedName>
        <fullName evidence="6">Ribosomal RNA small subunit methyltransferase G</fullName>
        <ecNumber evidence="6">2.1.1.-</ecNumber>
    </recommendedName>
    <alternativeName>
        <fullName evidence="6">16S rRNA 7-methylguanosine methyltransferase</fullName>
        <shortName evidence="6">16S rRNA m7G methyltransferase</shortName>
    </alternativeName>
</protein>
<evidence type="ECO:0000313" key="8">
    <source>
        <dbReference type="Proteomes" id="UP000273154"/>
    </source>
</evidence>
<evidence type="ECO:0000256" key="1">
    <source>
        <dbReference type="ARBA" id="ARBA00022490"/>
    </source>
</evidence>
<dbReference type="GeneID" id="88849721"/>
<dbReference type="CDD" id="cd02440">
    <property type="entry name" value="AdoMet_MTases"/>
    <property type="match status" value="1"/>
</dbReference>
<comment type="subcellular location">
    <subcellularLocation>
        <location evidence="6">Cytoplasm</location>
    </subcellularLocation>
</comment>
<dbReference type="InterPro" id="IPR003682">
    <property type="entry name" value="rRNA_ssu_MeTfrase_G"/>
</dbReference>
<keyword evidence="4 6" id="KW-0808">Transferase</keyword>
<dbReference type="InterPro" id="IPR029063">
    <property type="entry name" value="SAM-dependent_MTases_sf"/>
</dbReference>
<keyword evidence="2 6" id="KW-0698">rRNA processing</keyword>
<dbReference type="Pfam" id="PF02527">
    <property type="entry name" value="GidB"/>
    <property type="match status" value="1"/>
</dbReference>
<dbReference type="NCBIfam" id="TIGR00138">
    <property type="entry name" value="rsmG_gidB"/>
    <property type="match status" value="1"/>
</dbReference>
<dbReference type="GO" id="GO:0070043">
    <property type="term" value="F:rRNA (guanine-N7-)-methyltransferase activity"/>
    <property type="evidence" value="ECO:0007669"/>
    <property type="project" value="UniProtKB-UniRule"/>
</dbReference>
<dbReference type="RefSeq" id="WP_172596427.1">
    <property type="nucleotide sequence ID" value="NZ_AP019367.1"/>
</dbReference>
<dbReference type="Gene3D" id="3.40.50.150">
    <property type="entry name" value="Vaccinia Virus protein VP39"/>
    <property type="match status" value="1"/>
</dbReference>
<reference evidence="8" key="1">
    <citation type="submission" date="2018-11" db="EMBL/GenBank/DDBJ databases">
        <title>Comparative genomics of Parolsenella catena and Libanicoccus massiliensis: Reclassification of Libanicoccus massiliensis as Parolsenella massiliensis comb. nov.</title>
        <authorList>
            <person name="Sakamoto M."/>
            <person name="Ikeyama N."/>
            <person name="Murakami T."/>
            <person name="Mori H."/>
            <person name="Yuki M."/>
            <person name="Ohkuma M."/>
        </authorList>
    </citation>
    <scope>NUCLEOTIDE SEQUENCE [LARGE SCALE GENOMIC DNA]</scope>
    <source>
        <strain evidence="8">JCM 31932</strain>
    </source>
</reference>
<keyword evidence="1 6" id="KW-0963">Cytoplasm</keyword>
<evidence type="ECO:0000256" key="2">
    <source>
        <dbReference type="ARBA" id="ARBA00022552"/>
    </source>
</evidence>
<feature type="binding site" evidence="6">
    <location>
        <position position="184"/>
    </location>
    <ligand>
        <name>S-adenosyl-L-methionine</name>
        <dbReference type="ChEBI" id="CHEBI:59789"/>
    </ligand>
</feature>
<gene>
    <name evidence="7" type="primary">gidB</name>
    <name evidence="6" type="synonym">rsmG</name>
    <name evidence="7" type="ORF">Pcatena_15800</name>
</gene>
<comment type="caution">
    <text evidence="6">Lacks conserved residue(s) required for the propagation of feature annotation.</text>
</comment>
<evidence type="ECO:0000256" key="3">
    <source>
        <dbReference type="ARBA" id="ARBA00022603"/>
    </source>
</evidence>
<dbReference type="GO" id="GO:0005829">
    <property type="term" value="C:cytosol"/>
    <property type="evidence" value="ECO:0007669"/>
    <property type="project" value="TreeGrafter"/>
</dbReference>
<accession>A0A3G9K090</accession>
<proteinExistence type="inferred from homology"/>